<evidence type="ECO:0000313" key="2">
    <source>
        <dbReference type="EMBL" id="PKH37453.1"/>
    </source>
</evidence>
<sequence length="72" mass="8189">MGRRAAAHDGHRTGHRASATPARQPQFPVGDHWIHFDSSPKRCTAVADEVVRLVVHQAEPWWREQLELRSQG</sequence>
<feature type="region of interest" description="Disordered" evidence="1">
    <location>
        <begin position="1"/>
        <end position="30"/>
    </location>
</feature>
<proteinExistence type="predicted"/>
<accession>A0ABX4QS37</accession>
<keyword evidence="3" id="KW-1185">Reference proteome</keyword>
<dbReference type="EMBL" id="PJBV01000035">
    <property type="protein sequence ID" value="PKH37453.1"/>
    <property type="molecule type" value="Genomic_DNA"/>
</dbReference>
<name>A0ABX4QS37_9ACTN</name>
<feature type="compositionally biased region" description="Basic and acidic residues" evidence="1">
    <location>
        <begin position="1"/>
        <end position="12"/>
    </location>
</feature>
<evidence type="ECO:0000313" key="3">
    <source>
        <dbReference type="Proteomes" id="UP000233565"/>
    </source>
</evidence>
<dbReference type="RefSeq" id="WP_091193624.1">
    <property type="nucleotide sequence ID" value="NZ_FOKC01000001.1"/>
</dbReference>
<protein>
    <submittedName>
        <fullName evidence="2">Uncharacterized protein</fullName>
    </submittedName>
</protein>
<organism evidence="2 3">
    <name type="scientific">Nocardioides alpinus</name>
    <dbReference type="NCBI Taxonomy" id="748909"/>
    <lineage>
        <taxon>Bacteria</taxon>
        <taxon>Bacillati</taxon>
        <taxon>Actinomycetota</taxon>
        <taxon>Actinomycetes</taxon>
        <taxon>Propionibacteriales</taxon>
        <taxon>Nocardioidaceae</taxon>
        <taxon>Nocardioides</taxon>
    </lineage>
</organism>
<evidence type="ECO:0000256" key="1">
    <source>
        <dbReference type="SAM" id="MobiDB-lite"/>
    </source>
</evidence>
<gene>
    <name evidence="2" type="ORF">CXG46_18565</name>
</gene>
<reference evidence="2 3" key="1">
    <citation type="submission" date="2017-12" db="EMBL/GenBank/DDBJ databases">
        <title>Pharmacopeia of the Arctic Ocean.</title>
        <authorList>
            <person name="Collins E."/>
            <person name="Ducluzeau A.-L."/>
        </authorList>
    </citation>
    <scope>NUCLEOTIDE SEQUENCE [LARGE SCALE GENOMIC DNA]</scope>
    <source>
        <strain evidence="2 3">DSM 23325</strain>
    </source>
</reference>
<comment type="caution">
    <text evidence="2">The sequence shown here is derived from an EMBL/GenBank/DDBJ whole genome shotgun (WGS) entry which is preliminary data.</text>
</comment>
<dbReference type="Proteomes" id="UP000233565">
    <property type="component" value="Unassembled WGS sequence"/>
</dbReference>